<feature type="domain" description="Endonuclease/exonuclease/phosphatase" evidence="2">
    <location>
        <begin position="28"/>
        <end position="358"/>
    </location>
</feature>
<name>A0ABD3UJL9_SINWO</name>
<dbReference type="InterPro" id="IPR036691">
    <property type="entry name" value="Endo/exonu/phosph_ase_sf"/>
</dbReference>
<sequence length="392" mass="44149">MYWTLLLLTICSVILCHSAMAQKERKVITYNTALQFSIPRKTQRMRNLVRGLRALRADVVCLQEVYDGSDIKQMMPKLRDIYPYSFSFKHETVTTLKAAEEPPCNREKITDFLTCVSSHCSGFNTSVHEDRISLLLCLQKQCASQVFSLSQDCLTCFFLENDLTEAANVCLNPQTTINVPGLLLFSKHPINSASAVEHHPGLLEIAKQGYLQVDIDTIGAFVCTHLATPFLGDLYPEAALPYSSYVEQNMAEVNNLLTAVNGTTPLVLAGDFNTGPSMPDIDVCEQSPDSYRILESSEANLTSNILDACTFCKSNIWNQELQCDWTIDHIFLRGHTYKETKRIFDDSIMTMTNHLSDHYGVMVTFVDSINTEEDKMGKINLETNIKCILHQE</sequence>
<dbReference type="InterPro" id="IPR005135">
    <property type="entry name" value="Endo/exonuclease/phosphatase"/>
</dbReference>
<accession>A0ABD3UJL9</accession>
<feature type="signal peptide" evidence="1">
    <location>
        <begin position="1"/>
        <end position="21"/>
    </location>
</feature>
<keyword evidence="4" id="KW-1185">Reference proteome</keyword>
<reference evidence="3 4" key="1">
    <citation type="submission" date="2024-11" db="EMBL/GenBank/DDBJ databases">
        <title>Chromosome-level genome assembly of the freshwater bivalve Anodonta woodiana.</title>
        <authorList>
            <person name="Chen X."/>
        </authorList>
    </citation>
    <scope>NUCLEOTIDE SEQUENCE [LARGE SCALE GENOMIC DNA]</scope>
    <source>
        <strain evidence="3">MN2024</strain>
        <tissue evidence="3">Gills</tissue>
    </source>
</reference>
<dbReference type="PANTHER" id="PTHR14859">
    <property type="entry name" value="CALCOFLUOR WHITE HYPERSENSITIVE PROTEIN PRECURSOR"/>
    <property type="match status" value="1"/>
</dbReference>
<evidence type="ECO:0000256" key="1">
    <source>
        <dbReference type="SAM" id="SignalP"/>
    </source>
</evidence>
<dbReference type="Pfam" id="PF03372">
    <property type="entry name" value="Exo_endo_phos"/>
    <property type="match status" value="1"/>
</dbReference>
<dbReference type="PANTHER" id="PTHR14859:SF1">
    <property type="entry name" value="PGAP2-INTERACTING PROTEIN"/>
    <property type="match status" value="1"/>
</dbReference>
<protein>
    <recommendedName>
        <fullName evidence="2">Endonuclease/exonuclease/phosphatase domain-containing protein</fullName>
    </recommendedName>
</protein>
<organism evidence="3 4">
    <name type="scientific">Sinanodonta woodiana</name>
    <name type="common">Chinese pond mussel</name>
    <name type="synonym">Anodonta woodiana</name>
    <dbReference type="NCBI Taxonomy" id="1069815"/>
    <lineage>
        <taxon>Eukaryota</taxon>
        <taxon>Metazoa</taxon>
        <taxon>Spiralia</taxon>
        <taxon>Lophotrochozoa</taxon>
        <taxon>Mollusca</taxon>
        <taxon>Bivalvia</taxon>
        <taxon>Autobranchia</taxon>
        <taxon>Heteroconchia</taxon>
        <taxon>Palaeoheterodonta</taxon>
        <taxon>Unionida</taxon>
        <taxon>Unionoidea</taxon>
        <taxon>Unionidae</taxon>
        <taxon>Unioninae</taxon>
        <taxon>Sinanodonta</taxon>
    </lineage>
</organism>
<feature type="chain" id="PRO_5044833337" description="Endonuclease/exonuclease/phosphatase domain-containing protein" evidence="1">
    <location>
        <begin position="22"/>
        <end position="392"/>
    </location>
</feature>
<keyword evidence="1" id="KW-0732">Signal</keyword>
<dbReference type="Gene3D" id="3.60.10.10">
    <property type="entry name" value="Endonuclease/exonuclease/phosphatase"/>
    <property type="match status" value="2"/>
</dbReference>
<evidence type="ECO:0000313" key="4">
    <source>
        <dbReference type="Proteomes" id="UP001634394"/>
    </source>
</evidence>
<dbReference type="Proteomes" id="UP001634394">
    <property type="component" value="Unassembled WGS sequence"/>
</dbReference>
<evidence type="ECO:0000259" key="2">
    <source>
        <dbReference type="Pfam" id="PF03372"/>
    </source>
</evidence>
<comment type="caution">
    <text evidence="3">The sequence shown here is derived from an EMBL/GenBank/DDBJ whole genome shotgun (WGS) entry which is preliminary data.</text>
</comment>
<dbReference type="EMBL" id="JBJQND010000016">
    <property type="protein sequence ID" value="KAL3848437.1"/>
    <property type="molecule type" value="Genomic_DNA"/>
</dbReference>
<dbReference type="SUPFAM" id="SSF56219">
    <property type="entry name" value="DNase I-like"/>
    <property type="match status" value="1"/>
</dbReference>
<proteinExistence type="predicted"/>
<dbReference type="AlphaFoldDB" id="A0ABD3UJL9"/>
<gene>
    <name evidence="3" type="ORF">ACJMK2_019294</name>
</gene>
<evidence type="ECO:0000313" key="3">
    <source>
        <dbReference type="EMBL" id="KAL3848437.1"/>
    </source>
</evidence>
<dbReference type="InterPro" id="IPR051916">
    <property type="entry name" value="GPI-anchor_lipid_remodeler"/>
</dbReference>